<protein>
    <recommendedName>
        <fullName evidence="10">Putative proline/betaine transporter</fullName>
    </recommendedName>
</protein>
<evidence type="ECO:0000313" key="14">
    <source>
        <dbReference type="EMBL" id="WLF52304.1"/>
    </source>
</evidence>
<keyword evidence="7 11" id="KW-1133">Transmembrane helix</keyword>
<feature type="transmembrane region" description="Helical" evidence="11">
    <location>
        <begin position="192"/>
        <end position="211"/>
    </location>
</feature>
<dbReference type="PANTHER" id="PTHR43045">
    <property type="entry name" value="SHIKIMATE TRANSPORTER"/>
    <property type="match status" value="1"/>
</dbReference>
<dbReference type="RefSeq" id="WP_269592907.1">
    <property type="nucleotide sequence ID" value="NZ_CP130956.1"/>
</dbReference>
<keyword evidence="5 11" id="KW-0812">Transmembrane</keyword>
<dbReference type="InterPro" id="IPR020846">
    <property type="entry name" value="MFS_dom"/>
</dbReference>
<evidence type="ECO:0000313" key="13">
    <source>
        <dbReference type="EMBL" id="MCZ4590199.1"/>
    </source>
</evidence>
<evidence type="ECO:0000256" key="6">
    <source>
        <dbReference type="ARBA" id="ARBA00022847"/>
    </source>
</evidence>
<feature type="transmembrane region" description="Helical" evidence="11">
    <location>
        <begin position="157"/>
        <end position="180"/>
    </location>
</feature>
<evidence type="ECO:0000256" key="5">
    <source>
        <dbReference type="ARBA" id="ARBA00022692"/>
    </source>
</evidence>
<dbReference type="Proteomes" id="UP001231166">
    <property type="component" value="Plasmid pRho-VOC14-L"/>
</dbReference>
<feature type="transmembrane region" description="Helical" evidence="11">
    <location>
        <begin position="312"/>
        <end position="331"/>
    </location>
</feature>
<feature type="transmembrane region" description="Helical" evidence="11">
    <location>
        <begin position="31"/>
        <end position="50"/>
    </location>
</feature>
<dbReference type="AlphaFoldDB" id="A0AAX3YUY8"/>
<reference evidence="14" key="2">
    <citation type="submission" date="2023-07" db="EMBL/GenBank/DDBJ databases">
        <title>Genomic analysis of Rhodococcus opacus VOC-14 with glycol ethers degradation activity.</title>
        <authorList>
            <person name="Narkevich D.A."/>
            <person name="Hlushen A.M."/>
            <person name="Akhremchuk A.E."/>
            <person name="Sikolenko M.A."/>
            <person name="Valentovich L.N."/>
        </authorList>
    </citation>
    <scope>NUCLEOTIDE SEQUENCE</scope>
    <source>
        <strain evidence="14">VOC-14</strain>
        <plasmid evidence="14">pRho-VOC14-L</plasmid>
    </source>
</reference>
<feature type="transmembrane region" description="Helical" evidence="11">
    <location>
        <begin position="406"/>
        <end position="425"/>
    </location>
</feature>
<accession>A0AAX3YUY8</accession>
<evidence type="ECO:0000256" key="10">
    <source>
        <dbReference type="ARBA" id="ARBA00039918"/>
    </source>
</evidence>
<keyword evidence="8 11" id="KW-0472">Membrane</keyword>
<geneLocation type="plasmid" evidence="14 16">
    <name>pRho-VOC14-L</name>
</geneLocation>
<sequence>MSKIDSVAIEARRTNPLRPAAASLIGTAIEWYDYFIYGLAAATVLGPLFFPEISSTAGTMAAFATFSVGFIARPLGGIVMGHFGDRVGRKSMLVTSLVVMGVSTTCIGLLPTYESIGVWAPILLVALRFIQGFGVGGEWSGAVLMAVEHAPVSRKSLFGSFPQMGVPAGLILANLVYLAVSGAVDDEAFTDWAWRVPFLASAVLVIVGLVMRLTIEESPAFDQVISNQEQQRLPIASVLNNHWRSVVLVAGAFIGINAVAYVFMVYLLNYSTKILEVDRNHMLAFSMIASILWLVATPCASILSDRYGNRRVLVVGSLLLCVSAITLFPLVNSTSHALIIGAMTFVALGMGAVYGPMAALFSSMFPASLRYSGTSLGYQVGSVLGGGIAPTVASGVYAIWGSSVPITVYLAAVTILSLVCLSIMMRPSRPTW</sequence>
<dbReference type="SUPFAM" id="SSF103473">
    <property type="entry name" value="MFS general substrate transporter"/>
    <property type="match status" value="1"/>
</dbReference>
<evidence type="ECO:0000256" key="1">
    <source>
        <dbReference type="ARBA" id="ARBA00004651"/>
    </source>
</evidence>
<dbReference type="EMBL" id="JAPWIS010000043">
    <property type="protein sequence ID" value="MCZ4590199.1"/>
    <property type="molecule type" value="Genomic_DNA"/>
</dbReference>
<evidence type="ECO:0000256" key="11">
    <source>
        <dbReference type="SAM" id="Phobius"/>
    </source>
</evidence>
<dbReference type="Proteomes" id="UP001066327">
    <property type="component" value="Unassembled WGS sequence"/>
</dbReference>
<evidence type="ECO:0000313" key="15">
    <source>
        <dbReference type="Proteomes" id="UP001066327"/>
    </source>
</evidence>
<dbReference type="PROSITE" id="PS50850">
    <property type="entry name" value="MFS"/>
    <property type="match status" value="1"/>
</dbReference>
<evidence type="ECO:0000256" key="3">
    <source>
        <dbReference type="ARBA" id="ARBA00022448"/>
    </source>
</evidence>
<evidence type="ECO:0000256" key="2">
    <source>
        <dbReference type="ARBA" id="ARBA00008240"/>
    </source>
</evidence>
<comment type="subcellular location">
    <subcellularLocation>
        <location evidence="1">Cell membrane</location>
        <topology evidence="1">Multi-pass membrane protein</topology>
    </subcellularLocation>
</comment>
<dbReference type="FunFam" id="1.20.1250.20:FF:000001">
    <property type="entry name" value="Dicarboxylate MFS transporter"/>
    <property type="match status" value="1"/>
</dbReference>
<dbReference type="InterPro" id="IPR036259">
    <property type="entry name" value="MFS_trans_sf"/>
</dbReference>
<feature type="transmembrane region" description="Helical" evidence="11">
    <location>
        <begin position="337"/>
        <end position="355"/>
    </location>
</feature>
<organism evidence="14 16">
    <name type="scientific">Rhodococcus opacus</name>
    <name type="common">Nocardia opaca</name>
    <dbReference type="NCBI Taxonomy" id="37919"/>
    <lineage>
        <taxon>Bacteria</taxon>
        <taxon>Bacillati</taxon>
        <taxon>Actinomycetota</taxon>
        <taxon>Actinomycetes</taxon>
        <taxon>Mycobacteriales</taxon>
        <taxon>Nocardiaceae</taxon>
        <taxon>Rhodococcus</taxon>
    </lineage>
</organism>
<dbReference type="InterPro" id="IPR011701">
    <property type="entry name" value="MFS"/>
</dbReference>
<evidence type="ECO:0000256" key="7">
    <source>
        <dbReference type="ARBA" id="ARBA00022989"/>
    </source>
</evidence>
<evidence type="ECO:0000259" key="12">
    <source>
        <dbReference type="PROSITE" id="PS50850"/>
    </source>
</evidence>
<evidence type="ECO:0000256" key="4">
    <source>
        <dbReference type="ARBA" id="ARBA00022475"/>
    </source>
</evidence>
<gene>
    <name evidence="13" type="ORF">O4328_42425</name>
    <name evidence="14" type="ORF">Q5707_43735</name>
</gene>
<evidence type="ECO:0000313" key="16">
    <source>
        <dbReference type="Proteomes" id="UP001231166"/>
    </source>
</evidence>
<feature type="transmembrane region" description="Helical" evidence="11">
    <location>
        <begin position="116"/>
        <end position="136"/>
    </location>
</feature>
<feature type="transmembrane region" description="Helical" evidence="11">
    <location>
        <begin position="56"/>
        <end position="80"/>
    </location>
</feature>
<feature type="transmembrane region" description="Helical" evidence="11">
    <location>
        <begin position="280"/>
        <end position="300"/>
    </location>
</feature>
<keyword evidence="4" id="KW-1003">Cell membrane</keyword>
<feature type="domain" description="Major facilitator superfamily (MFS) profile" evidence="12">
    <location>
        <begin position="19"/>
        <end position="429"/>
    </location>
</feature>
<dbReference type="Gene3D" id="1.20.1250.20">
    <property type="entry name" value="MFS general substrate transporter like domains"/>
    <property type="match status" value="2"/>
</dbReference>
<feature type="transmembrane region" description="Helical" evidence="11">
    <location>
        <begin position="246"/>
        <end position="268"/>
    </location>
</feature>
<dbReference type="PANTHER" id="PTHR43045:SF1">
    <property type="entry name" value="SHIKIMATE TRANSPORTER"/>
    <property type="match status" value="1"/>
</dbReference>
<dbReference type="GO" id="GO:0015293">
    <property type="term" value="F:symporter activity"/>
    <property type="evidence" value="ECO:0007669"/>
    <property type="project" value="UniProtKB-KW"/>
</dbReference>
<reference evidence="13" key="1">
    <citation type="submission" date="2022-12" db="EMBL/GenBank/DDBJ databases">
        <authorList>
            <person name="Krivoruchko A.V."/>
            <person name="Elkin A."/>
        </authorList>
    </citation>
    <scope>NUCLEOTIDE SEQUENCE</scope>
    <source>
        <strain evidence="13">IEGM 249</strain>
    </source>
</reference>
<dbReference type="CDD" id="cd17369">
    <property type="entry name" value="MFS_ShiA_like"/>
    <property type="match status" value="1"/>
</dbReference>
<keyword evidence="15" id="KW-1185">Reference proteome</keyword>
<evidence type="ECO:0000256" key="9">
    <source>
        <dbReference type="ARBA" id="ARBA00037295"/>
    </source>
</evidence>
<dbReference type="GO" id="GO:0005886">
    <property type="term" value="C:plasma membrane"/>
    <property type="evidence" value="ECO:0007669"/>
    <property type="project" value="UniProtKB-SubCell"/>
</dbReference>
<comment type="similarity">
    <text evidence="2">Belongs to the major facilitator superfamily. Metabolite:H+ Symporter (MHS) family (TC 2.A.1.6) family.</text>
</comment>
<dbReference type="Pfam" id="PF07690">
    <property type="entry name" value="MFS_1"/>
    <property type="match status" value="1"/>
</dbReference>
<keyword evidence="6" id="KW-0769">Symport</keyword>
<keyword evidence="3" id="KW-0813">Transport</keyword>
<feature type="transmembrane region" description="Helical" evidence="11">
    <location>
        <begin position="376"/>
        <end position="400"/>
    </location>
</feature>
<keyword evidence="14" id="KW-0614">Plasmid</keyword>
<comment type="function">
    <text evidence="9">May be a proton symporter involved in the uptake of osmolytes such as proline and glycine betaine.</text>
</comment>
<feature type="transmembrane region" description="Helical" evidence="11">
    <location>
        <begin position="92"/>
        <end position="110"/>
    </location>
</feature>
<proteinExistence type="inferred from homology"/>
<evidence type="ECO:0000256" key="8">
    <source>
        <dbReference type="ARBA" id="ARBA00023136"/>
    </source>
</evidence>
<dbReference type="EMBL" id="CP130956">
    <property type="protein sequence ID" value="WLF52304.1"/>
    <property type="molecule type" value="Genomic_DNA"/>
</dbReference>
<name>A0AAX3YUY8_RHOOP</name>